<comment type="caution">
    <text evidence="2">The sequence shown here is derived from an EMBL/GenBank/DDBJ whole genome shotgun (WGS) entry which is preliminary data.</text>
</comment>
<feature type="compositionally biased region" description="Basic and acidic residues" evidence="1">
    <location>
        <begin position="12"/>
        <end position="24"/>
    </location>
</feature>
<evidence type="ECO:0000256" key="1">
    <source>
        <dbReference type="SAM" id="MobiDB-lite"/>
    </source>
</evidence>
<reference evidence="2 3" key="1">
    <citation type="submission" date="2024-04" db="EMBL/GenBank/DDBJ databases">
        <title>Phyllosticta paracitricarpa is synonymous to the EU quarantine fungus P. citricarpa based on phylogenomic analyses.</title>
        <authorList>
            <consortium name="Lawrence Berkeley National Laboratory"/>
            <person name="Van Ingen-Buijs V.A."/>
            <person name="Van Westerhoven A.C."/>
            <person name="Haridas S."/>
            <person name="Skiadas P."/>
            <person name="Martin F."/>
            <person name="Groenewald J.Z."/>
            <person name="Crous P.W."/>
            <person name="Seidl M.F."/>
        </authorList>
    </citation>
    <scope>NUCLEOTIDE SEQUENCE [LARGE SCALE GENOMIC DNA]</scope>
    <source>
        <strain evidence="2 3">CBS 123374</strain>
    </source>
</reference>
<gene>
    <name evidence="2" type="ORF">HDK90DRAFT_513033</name>
</gene>
<sequence>MDASDALQLVRRYSETQSSRKPDDALYKSLADMVQWEERQEDNGERGFRDSADKSVQIYTVGGSFGESKYYQVFSGVGDVEEISQELEKSWGRVLKHLGRKKRHLLLVRGDEYEKPSMQRLRRLLDEASRDMEKRRRDTRSGRAKSWVGKVLDALGQYEYLFAMLPREDRYASMFVGAFTASAAQTRESTAERISDCLGRASDQVRTLYKSSKAAPESEYIKRHVACYYCALFKLLAKLLDEWYGSPAHRLRSILGDSLQADIRNAMDTLRYHTEQAEKEASSVTSKRLLDVVALRLGAQCQAGLVGTAMDSPRPKAALESPPGRLQIEPASDFEGQSSQASQDDDKSPKLDEPDAQVYWSAETIQEATQHLSQHLQTEKLGMLSAQSRYLSVNSAIYHALVSWASSGSSGALWIAGPWPDEQPSRNTLTAAFLVGALRGLGVPVAAYFCAYDAGRYGSFDLEEEVVKMVGALVHQVAAILPDVDSESRPEDRVDLSTERLERLDGKESLAEAIQVLGDLLSVGPPLVYIVVDGLQVLDKADDSPNLKGLLRRFIEVLGNAVQESRIVKVGWFTDHQSATLQEAYRAGALRKEAFDFEDEDEVMGMIKVPDVMEFGTP</sequence>
<protein>
    <submittedName>
        <fullName evidence="2">Uncharacterized protein</fullName>
    </submittedName>
</protein>
<dbReference type="EMBL" id="JBBWRZ010000008">
    <property type="protein sequence ID" value="KAK8230928.1"/>
    <property type="molecule type" value="Genomic_DNA"/>
</dbReference>
<feature type="compositionally biased region" description="Basic and acidic residues" evidence="1">
    <location>
        <begin position="344"/>
        <end position="353"/>
    </location>
</feature>
<feature type="region of interest" description="Disordered" evidence="1">
    <location>
        <begin position="312"/>
        <end position="353"/>
    </location>
</feature>
<name>A0ABR1YJ22_9PEZI</name>
<accession>A0ABR1YJ22</accession>
<evidence type="ECO:0000313" key="2">
    <source>
        <dbReference type="EMBL" id="KAK8230928.1"/>
    </source>
</evidence>
<proteinExistence type="predicted"/>
<dbReference type="Proteomes" id="UP001492380">
    <property type="component" value="Unassembled WGS sequence"/>
</dbReference>
<feature type="region of interest" description="Disordered" evidence="1">
    <location>
        <begin position="1"/>
        <end position="24"/>
    </location>
</feature>
<evidence type="ECO:0000313" key="3">
    <source>
        <dbReference type="Proteomes" id="UP001492380"/>
    </source>
</evidence>
<keyword evidence="3" id="KW-1185">Reference proteome</keyword>
<organism evidence="2 3">
    <name type="scientific">Phyllosticta capitalensis</name>
    <dbReference type="NCBI Taxonomy" id="121624"/>
    <lineage>
        <taxon>Eukaryota</taxon>
        <taxon>Fungi</taxon>
        <taxon>Dikarya</taxon>
        <taxon>Ascomycota</taxon>
        <taxon>Pezizomycotina</taxon>
        <taxon>Dothideomycetes</taxon>
        <taxon>Dothideomycetes incertae sedis</taxon>
        <taxon>Botryosphaeriales</taxon>
        <taxon>Phyllostictaceae</taxon>
        <taxon>Phyllosticta</taxon>
    </lineage>
</organism>